<keyword evidence="3" id="KW-1185">Reference proteome</keyword>
<organism evidence="2 3">
    <name type="scientific">Pelobacter propionicus (strain DSM 2379 / NBRC 103807 / OttBd1)</name>
    <dbReference type="NCBI Taxonomy" id="338966"/>
    <lineage>
        <taxon>Bacteria</taxon>
        <taxon>Pseudomonadati</taxon>
        <taxon>Thermodesulfobacteriota</taxon>
        <taxon>Desulfuromonadia</taxon>
        <taxon>Desulfuromonadales</taxon>
        <taxon>Desulfuromonadaceae</taxon>
        <taxon>Pelobacter</taxon>
    </lineage>
</organism>
<dbReference type="OrthoDB" id="7365718at2"/>
<dbReference type="STRING" id="338966.Ppro_3125"/>
<feature type="compositionally biased region" description="Basic and acidic residues" evidence="1">
    <location>
        <begin position="147"/>
        <end position="161"/>
    </location>
</feature>
<evidence type="ECO:0000256" key="1">
    <source>
        <dbReference type="SAM" id="MobiDB-lite"/>
    </source>
</evidence>
<dbReference type="KEGG" id="ppd:Ppro_3125"/>
<dbReference type="RefSeq" id="WP_011736951.1">
    <property type="nucleotide sequence ID" value="NC_008609.1"/>
</dbReference>
<feature type="region of interest" description="Disordered" evidence="1">
    <location>
        <begin position="139"/>
        <end position="161"/>
    </location>
</feature>
<dbReference type="Proteomes" id="UP000006732">
    <property type="component" value="Chromosome"/>
</dbReference>
<dbReference type="HOGENOM" id="CLU_1085240_0_0_7"/>
<dbReference type="AlphaFoldDB" id="A1ATP8"/>
<evidence type="ECO:0000313" key="3">
    <source>
        <dbReference type="Proteomes" id="UP000006732"/>
    </source>
</evidence>
<dbReference type="EMBL" id="CP000482">
    <property type="protein sequence ID" value="ABL00719.1"/>
    <property type="molecule type" value="Genomic_DNA"/>
</dbReference>
<protein>
    <submittedName>
        <fullName evidence="2">Uncharacterized protein</fullName>
    </submittedName>
</protein>
<name>A1ATP8_PELPD</name>
<evidence type="ECO:0000313" key="2">
    <source>
        <dbReference type="EMBL" id="ABL00719.1"/>
    </source>
</evidence>
<accession>A1ATP8</accession>
<reference evidence="2 3" key="1">
    <citation type="submission" date="2006-10" db="EMBL/GenBank/DDBJ databases">
        <title>Complete sequence of chromosome of Pelobacter propionicus DSM 2379.</title>
        <authorList>
            <consortium name="US DOE Joint Genome Institute"/>
            <person name="Copeland A."/>
            <person name="Lucas S."/>
            <person name="Lapidus A."/>
            <person name="Barry K."/>
            <person name="Detter J.C."/>
            <person name="Glavina del Rio T."/>
            <person name="Hammon N."/>
            <person name="Israni S."/>
            <person name="Dalin E."/>
            <person name="Tice H."/>
            <person name="Pitluck S."/>
            <person name="Saunders E."/>
            <person name="Brettin T."/>
            <person name="Bruce D."/>
            <person name="Han C."/>
            <person name="Tapia R."/>
            <person name="Schmutz J."/>
            <person name="Larimer F."/>
            <person name="Land M."/>
            <person name="Hauser L."/>
            <person name="Kyrpides N."/>
            <person name="Kim E."/>
            <person name="Lovley D."/>
            <person name="Richardson P."/>
        </authorList>
    </citation>
    <scope>NUCLEOTIDE SEQUENCE [LARGE SCALE GENOMIC DNA]</scope>
    <source>
        <strain evidence="3">DSM 2379 / NBRC 103807 / OttBd1</strain>
    </source>
</reference>
<sequence>MEEQHDSRPTTSQPKIPGGCVLLSRKTLDSDLMDQSPLVVKLWVWILLKAFWKDGDKLKRGQLLTTIAEMQEAMSHYSGWRKIVPTKDELRSAYGALSKATRITTRKTTRGMIITVINYHTYQDISAYASRTENLKGIATEPPATPHYREEREEVKNTSCPEPRKTAPDCIIFDTEKDSFFNTESYLQTWEAAYPAVDIPLELAKAAAWLKANPKNRKKNYARFLNNWLMKAQDRAPRVTGVTDDRKTRAEIEELL</sequence>
<proteinExistence type="predicted"/>
<gene>
    <name evidence="2" type="ordered locus">Ppro_3125</name>
</gene>